<keyword evidence="4" id="KW-1185">Reference proteome</keyword>
<dbReference type="Gene3D" id="1.10.10.2840">
    <property type="entry name" value="PucR C-terminal helix-turn-helix domain"/>
    <property type="match status" value="1"/>
</dbReference>
<dbReference type="SMART" id="SM00065">
    <property type="entry name" value="GAF"/>
    <property type="match status" value="1"/>
</dbReference>
<dbReference type="PANTHER" id="PTHR33744:SF1">
    <property type="entry name" value="DNA-BINDING TRANSCRIPTIONAL ACTIVATOR ADER"/>
    <property type="match status" value="1"/>
</dbReference>
<evidence type="ECO:0000259" key="2">
    <source>
        <dbReference type="SMART" id="SM00065"/>
    </source>
</evidence>
<evidence type="ECO:0000313" key="3">
    <source>
        <dbReference type="EMBL" id="GES26026.1"/>
    </source>
</evidence>
<comment type="similarity">
    <text evidence="1">Belongs to the CdaR family.</text>
</comment>
<protein>
    <submittedName>
        <fullName evidence="3">Cyclic diguanylate phosphodiesterase</fullName>
    </submittedName>
</protein>
<dbReference type="RefSeq" id="WP_344318348.1">
    <property type="nucleotide sequence ID" value="NZ_BAAAHM010000053.1"/>
</dbReference>
<gene>
    <name evidence="3" type="ORF">Aple_089250</name>
</gene>
<dbReference type="InterPro" id="IPR042070">
    <property type="entry name" value="PucR_C-HTH_sf"/>
</dbReference>
<evidence type="ECO:0000313" key="4">
    <source>
        <dbReference type="Proteomes" id="UP000377595"/>
    </source>
</evidence>
<dbReference type="Gene3D" id="3.30.450.40">
    <property type="match status" value="1"/>
</dbReference>
<dbReference type="Pfam" id="PF17853">
    <property type="entry name" value="GGDEF_2"/>
    <property type="match status" value="1"/>
</dbReference>
<dbReference type="InterPro" id="IPR025736">
    <property type="entry name" value="PucR_C-HTH_dom"/>
</dbReference>
<feature type="domain" description="GAF" evidence="2">
    <location>
        <begin position="88"/>
        <end position="239"/>
    </location>
</feature>
<dbReference type="AlphaFoldDB" id="A0A5M3XYM4"/>
<dbReference type="EMBL" id="BLAF01000077">
    <property type="protein sequence ID" value="GES26026.1"/>
    <property type="molecule type" value="Genomic_DNA"/>
</dbReference>
<dbReference type="SUPFAM" id="SSF55781">
    <property type="entry name" value="GAF domain-like"/>
    <property type="match status" value="1"/>
</dbReference>
<dbReference type="InterPro" id="IPR041522">
    <property type="entry name" value="CdaR_GGDEF"/>
</dbReference>
<organism evidence="3 4">
    <name type="scientific">Acrocarpospora pleiomorpha</name>
    <dbReference type="NCBI Taxonomy" id="90975"/>
    <lineage>
        <taxon>Bacteria</taxon>
        <taxon>Bacillati</taxon>
        <taxon>Actinomycetota</taxon>
        <taxon>Actinomycetes</taxon>
        <taxon>Streptosporangiales</taxon>
        <taxon>Streptosporangiaceae</taxon>
        <taxon>Acrocarpospora</taxon>
    </lineage>
</organism>
<reference evidence="3 4" key="1">
    <citation type="submission" date="2019-10" db="EMBL/GenBank/DDBJ databases">
        <title>Whole genome shotgun sequence of Acrocarpospora pleiomorpha NBRC 16267.</title>
        <authorList>
            <person name="Ichikawa N."/>
            <person name="Kimura A."/>
            <person name="Kitahashi Y."/>
            <person name="Komaki H."/>
            <person name="Oguchi A."/>
        </authorList>
    </citation>
    <scope>NUCLEOTIDE SEQUENCE [LARGE SCALE GENOMIC DNA]</scope>
    <source>
        <strain evidence="3 4">NBRC 16267</strain>
    </source>
</reference>
<accession>A0A5M3XYM4</accession>
<dbReference type="InterPro" id="IPR003018">
    <property type="entry name" value="GAF"/>
</dbReference>
<evidence type="ECO:0000256" key="1">
    <source>
        <dbReference type="ARBA" id="ARBA00006754"/>
    </source>
</evidence>
<comment type="caution">
    <text evidence="3">The sequence shown here is derived from an EMBL/GenBank/DDBJ whole genome shotgun (WGS) entry which is preliminary data.</text>
</comment>
<dbReference type="InterPro" id="IPR051448">
    <property type="entry name" value="CdaR-like_regulators"/>
</dbReference>
<dbReference type="Pfam" id="PF13556">
    <property type="entry name" value="HTH_30"/>
    <property type="match status" value="1"/>
</dbReference>
<dbReference type="Pfam" id="PF13185">
    <property type="entry name" value="GAF_2"/>
    <property type="match status" value="1"/>
</dbReference>
<dbReference type="Proteomes" id="UP000377595">
    <property type="component" value="Unassembled WGS sequence"/>
</dbReference>
<name>A0A5M3XYM4_9ACTN</name>
<dbReference type="PANTHER" id="PTHR33744">
    <property type="entry name" value="CARBOHYDRATE DIACID REGULATOR"/>
    <property type="match status" value="1"/>
</dbReference>
<proteinExistence type="inferred from homology"/>
<dbReference type="InterPro" id="IPR029016">
    <property type="entry name" value="GAF-like_dom_sf"/>
</dbReference>
<sequence>MLGHMVLPAQRALVPLESVLGLLDLLLDETADEQSAVAPLAELLDGAELAGVLRRTRQVRAALARWRRRDQELSALLSSARELAELRDLDALLDRLVARAHGLVGTDVTYLSEFDQETDELRVRSTLGTFAPEFRRLRVPPGKGLAGKVVSTRSPQWTTDYDHYLDVPHDAEIDEAVRAEGLVSLLGVPLVAGDRVLGVLFAANRDEHAFTPEEIALLSAFADHAAVVLQTVHLLAQARASAEAARAANDDLARTMAARERASAVHQDLTHAVLRGGTAHEVARTLAASLGRSVEIFDRDLAPLASARTDAARESSPVTAHVRAAVERSRTTGRCVFLDPSDDGASVVVAVVAAETLLGAILVGHGELALGSVERRTIERAAQIVALLALKREAVAEAEERVRGELISDILLGDGAHREELMLRARARGVRLESLRMVVAVLVPRDRRRAAVQALGTWRPGLLAGEHSGCVVVLTDAADPDSAAAEVRERVRPLTGAPVLVAADAPVATWGELGARFEPLRQCAELLHGMGIQDTAVNAAAYQPYLALFGAGRDGIVAFTEAVLGPVLRWDRDHSTDLMKTLRAYVDSLCSPARAARALNMHINTVNQRLERITLLLGPAWREPEPFFRVTVAVRMHALATGL</sequence>